<protein>
    <submittedName>
        <fullName evidence="5">FadR family transcriptional regulator</fullName>
    </submittedName>
</protein>
<dbReference type="PRINTS" id="PR00035">
    <property type="entry name" value="HTHGNTR"/>
</dbReference>
<dbReference type="InterPro" id="IPR011711">
    <property type="entry name" value="GntR_C"/>
</dbReference>
<dbReference type="Gene3D" id="1.10.10.10">
    <property type="entry name" value="Winged helix-like DNA-binding domain superfamily/Winged helix DNA-binding domain"/>
    <property type="match status" value="1"/>
</dbReference>
<keyword evidence="3" id="KW-0804">Transcription</keyword>
<dbReference type="CDD" id="cd07377">
    <property type="entry name" value="WHTH_GntR"/>
    <property type="match status" value="1"/>
</dbReference>
<dbReference type="PANTHER" id="PTHR43537">
    <property type="entry name" value="TRANSCRIPTIONAL REGULATOR, GNTR FAMILY"/>
    <property type="match status" value="1"/>
</dbReference>
<evidence type="ECO:0000259" key="4">
    <source>
        <dbReference type="PROSITE" id="PS50949"/>
    </source>
</evidence>
<accession>A0ABS1NP88</accession>
<keyword evidence="1" id="KW-0805">Transcription regulation</keyword>
<dbReference type="InterPro" id="IPR036388">
    <property type="entry name" value="WH-like_DNA-bd_sf"/>
</dbReference>
<dbReference type="EMBL" id="JAERRF010000033">
    <property type="protein sequence ID" value="MBL1101844.1"/>
    <property type="molecule type" value="Genomic_DNA"/>
</dbReference>
<dbReference type="PANTHER" id="PTHR43537:SF24">
    <property type="entry name" value="GLUCONATE OPERON TRANSCRIPTIONAL REPRESSOR"/>
    <property type="match status" value="1"/>
</dbReference>
<evidence type="ECO:0000256" key="1">
    <source>
        <dbReference type="ARBA" id="ARBA00023015"/>
    </source>
</evidence>
<keyword evidence="6" id="KW-1185">Reference proteome</keyword>
<evidence type="ECO:0000313" key="6">
    <source>
        <dbReference type="Proteomes" id="UP000634229"/>
    </source>
</evidence>
<feature type="domain" description="HTH gntR-type" evidence="4">
    <location>
        <begin position="27"/>
        <end position="97"/>
    </location>
</feature>
<dbReference type="Proteomes" id="UP000634229">
    <property type="component" value="Unassembled WGS sequence"/>
</dbReference>
<reference evidence="5 6" key="1">
    <citation type="submission" date="2021-01" db="EMBL/GenBank/DDBJ databases">
        <title>WGS of actinomycetes isolated from Thailand.</title>
        <authorList>
            <person name="Thawai C."/>
        </authorList>
    </citation>
    <scope>NUCLEOTIDE SEQUENCE [LARGE SCALE GENOMIC DNA]</scope>
    <source>
        <strain evidence="5 6">CA1R205</strain>
    </source>
</reference>
<dbReference type="SUPFAM" id="SSF48008">
    <property type="entry name" value="GntR ligand-binding domain-like"/>
    <property type="match status" value="1"/>
</dbReference>
<dbReference type="Gene3D" id="1.20.120.530">
    <property type="entry name" value="GntR ligand-binding domain-like"/>
    <property type="match status" value="1"/>
</dbReference>
<proteinExistence type="predicted"/>
<dbReference type="InterPro" id="IPR036390">
    <property type="entry name" value="WH_DNA-bd_sf"/>
</dbReference>
<dbReference type="Pfam" id="PF07729">
    <property type="entry name" value="FCD"/>
    <property type="match status" value="1"/>
</dbReference>
<dbReference type="Pfam" id="PF00392">
    <property type="entry name" value="GntR"/>
    <property type="match status" value="1"/>
</dbReference>
<dbReference type="SUPFAM" id="SSF46785">
    <property type="entry name" value="Winged helix' DNA-binding domain"/>
    <property type="match status" value="1"/>
</dbReference>
<organism evidence="5 6">
    <name type="scientific">Streptomyces coffeae</name>
    <dbReference type="NCBI Taxonomy" id="621382"/>
    <lineage>
        <taxon>Bacteria</taxon>
        <taxon>Bacillati</taxon>
        <taxon>Actinomycetota</taxon>
        <taxon>Actinomycetes</taxon>
        <taxon>Kitasatosporales</taxon>
        <taxon>Streptomycetaceae</taxon>
        <taxon>Streptomyces</taxon>
    </lineage>
</organism>
<dbReference type="PROSITE" id="PS50949">
    <property type="entry name" value="HTH_GNTR"/>
    <property type="match status" value="1"/>
</dbReference>
<sequence length="260" mass="27689">MTQGTEDAGTVTAGYIGLLAPSEPDGRALAEQVTHQLETAITIGLLNDGERLPSEADLATQLGVSTITLRQALASLRSRGLIATRRGRGGGSIVCGTVAVPVDEARRRLRDKSTEELRDLGDFCSAVATASARLAALRADDEDVQRLRGLCEEFRLADSVDALRRNDSRFHIGLGVAAQSRRLVASTVQIQGELTPLLWVPPGHEPRAVTAAREHAEIVDAIAAGDVARAQDLAITHCERDTETVIDGHLELLLSAPKPT</sequence>
<gene>
    <name evidence="5" type="ORF">JK363_35450</name>
</gene>
<evidence type="ECO:0000256" key="3">
    <source>
        <dbReference type="ARBA" id="ARBA00023163"/>
    </source>
</evidence>
<comment type="caution">
    <text evidence="5">The sequence shown here is derived from an EMBL/GenBank/DDBJ whole genome shotgun (WGS) entry which is preliminary data.</text>
</comment>
<keyword evidence="2" id="KW-0238">DNA-binding</keyword>
<evidence type="ECO:0000256" key="2">
    <source>
        <dbReference type="ARBA" id="ARBA00023125"/>
    </source>
</evidence>
<dbReference type="RefSeq" id="WP_201881710.1">
    <property type="nucleotide sequence ID" value="NZ_JAERRF010000033.1"/>
</dbReference>
<dbReference type="SMART" id="SM00345">
    <property type="entry name" value="HTH_GNTR"/>
    <property type="match status" value="1"/>
</dbReference>
<dbReference type="InterPro" id="IPR008920">
    <property type="entry name" value="TF_FadR/GntR_C"/>
</dbReference>
<name>A0ABS1NP88_9ACTN</name>
<dbReference type="SMART" id="SM00895">
    <property type="entry name" value="FCD"/>
    <property type="match status" value="1"/>
</dbReference>
<evidence type="ECO:0000313" key="5">
    <source>
        <dbReference type="EMBL" id="MBL1101844.1"/>
    </source>
</evidence>
<dbReference type="InterPro" id="IPR000524">
    <property type="entry name" value="Tscrpt_reg_HTH_GntR"/>
</dbReference>